<evidence type="ECO:0000313" key="1">
    <source>
        <dbReference type="EMBL" id="WDR02583.1"/>
    </source>
</evidence>
<sequence length="138" mass="14971">MIPTRHGSLLKEAGWDSNQELDMVYYYADQLTADMMAAFQAYLADVGIKMNYRLLEGDVAAQLNTVPEDPVNGPSAVKWNLGYGARAALALQEYYNGFATGSSAHTPGTPEMDKLIAAINATSDPAKAQDCLCRHPEV</sequence>
<organism evidence="1 2">
    <name type="scientific">Devosia algicola</name>
    <dbReference type="NCBI Taxonomy" id="3026418"/>
    <lineage>
        <taxon>Bacteria</taxon>
        <taxon>Pseudomonadati</taxon>
        <taxon>Pseudomonadota</taxon>
        <taxon>Alphaproteobacteria</taxon>
        <taxon>Hyphomicrobiales</taxon>
        <taxon>Devosiaceae</taxon>
        <taxon>Devosia</taxon>
    </lineage>
</organism>
<dbReference type="Gene3D" id="3.10.105.10">
    <property type="entry name" value="Dipeptide-binding Protein, Domain 3"/>
    <property type="match status" value="1"/>
</dbReference>
<name>A0ABY7YMS4_9HYPH</name>
<evidence type="ECO:0008006" key="3">
    <source>
        <dbReference type="Google" id="ProtNLM"/>
    </source>
</evidence>
<reference evidence="1 2" key="1">
    <citation type="submission" date="2023-02" db="EMBL/GenBank/DDBJ databases">
        <title>Devosia algicola sp. nov., isolated from the phycosphere of marine algae.</title>
        <authorList>
            <person name="Kim J.M."/>
            <person name="Lee J.K."/>
            <person name="Choi B.J."/>
            <person name="Bayburt H."/>
            <person name="Jeon C.O."/>
        </authorList>
    </citation>
    <scope>NUCLEOTIDE SEQUENCE [LARGE SCALE GENOMIC DNA]</scope>
    <source>
        <strain evidence="1 2">G20-9</strain>
    </source>
</reference>
<dbReference type="SUPFAM" id="SSF53850">
    <property type="entry name" value="Periplasmic binding protein-like II"/>
    <property type="match status" value="1"/>
</dbReference>
<dbReference type="RefSeq" id="WP_282218985.1">
    <property type="nucleotide sequence ID" value="NZ_CP118246.1"/>
</dbReference>
<keyword evidence="2" id="KW-1185">Reference proteome</keyword>
<gene>
    <name evidence="1" type="ORF">PSQ19_18710</name>
</gene>
<accession>A0ABY7YMS4</accession>
<dbReference type="Proteomes" id="UP001220530">
    <property type="component" value="Chromosome"/>
</dbReference>
<evidence type="ECO:0000313" key="2">
    <source>
        <dbReference type="Proteomes" id="UP001220530"/>
    </source>
</evidence>
<proteinExistence type="predicted"/>
<dbReference type="EMBL" id="CP118246">
    <property type="protein sequence ID" value="WDR02583.1"/>
    <property type="molecule type" value="Genomic_DNA"/>
</dbReference>
<protein>
    <recommendedName>
        <fullName evidence="3">Extracellular solute-binding protein</fullName>
    </recommendedName>
</protein>